<dbReference type="Proteomes" id="UP000236919">
    <property type="component" value="Unassembled WGS sequence"/>
</dbReference>
<feature type="domain" description="ABC transporter type 1 GsiC-like N-terminal" evidence="5">
    <location>
        <begin position="1"/>
        <end position="76"/>
    </location>
</feature>
<accession>A0A2S4LRQ7</accession>
<evidence type="ECO:0000256" key="3">
    <source>
        <dbReference type="ARBA" id="ARBA00022475"/>
    </source>
</evidence>
<evidence type="ECO:0000256" key="2">
    <source>
        <dbReference type="ARBA" id="ARBA00022448"/>
    </source>
</evidence>
<keyword evidence="4" id="KW-1133">Transmembrane helix</keyword>
<dbReference type="PANTHER" id="PTHR43163:SF6">
    <property type="entry name" value="DIPEPTIDE TRANSPORT SYSTEM PERMEASE PROTEIN DPPB-RELATED"/>
    <property type="match status" value="1"/>
</dbReference>
<gene>
    <name evidence="6" type="ORF">CYD53_1411</name>
</gene>
<keyword evidence="7" id="KW-1185">Reference proteome</keyword>
<comment type="caution">
    <text evidence="6">The sequence shown here is derived from an EMBL/GenBank/DDBJ whole genome shotgun (WGS) entry which is preliminary data.</text>
</comment>
<protein>
    <recommendedName>
        <fullName evidence="5">ABC transporter type 1 GsiC-like N-terminal domain-containing protein</fullName>
    </recommendedName>
</protein>
<organism evidence="6 7">
    <name type="scientific">Bosea psychrotolerans</name>
    <dbReference type="NCBI Taxonomy" id="1871628"/>
    <lineage>
        <taxon>Bacteria</taxon>
        <taxon>Pseudomonadati</taxon>
        <taxon>Pseudomonadota</taxon>
        <taxon>Alphaproteobacteria</taxon>
        <taxon>Hyphomicrobiales</taxon>
        <taxon>Boseaceae</taxon>
        <taxon>Bosea</taxon>
    </lineage>
</organism>
<keyword evidence="4" id="KW-0472">Membrane</keyword>
<evidence type="ECO:0000313" key="7">
    <source>
        <dbReference type="Proteomes" id="UP000236919"/>
    </source>
</evidence>
<comment type="subcellular location">
    <subcellularLocation>
        <location evidence="1">Cell membrane</location>
        <topology evidence="1">Multi-pass membrane protein</topology>
    </subcellularLocation>
</comment>
<sequence length="83" mass="9363">MSTFLVQRLMQALVLLLIVSMIGFAILHLAPGGPMSQFAAGGEMSQQDLDRIAEQLGLNRALPIQYAEWLWRMLRGDWGLSYR</sequence>
<keyword evidence="2" id="KW-0813">Transport</keyword>
<dbReference type="GO" id="GO:0005886">
    <property type="term" value="C:plasma membrane"/>
    <property type="evidence" value="ECO:0007669"/>
    <property type="project" value="UniProtKB-SubCell"/>
</dbReference>
<evidence type="ECO:0000313" key="6">
    <source>
        <dbReference type="EMBL" id="POR45142.1"/>
    </source>
</evidence>
<dbReference type="PANTHER" id="PTHR43163">
    <property type="entry name" value="DIPEPTIDE TRANSPORT SYSTEM PERMEASE PROTEIN DPPB-RELATED"/>
    <property type="match status" value="1"/>
</dbReference>
<reference evidence="6 7" key="1">
    <citation type="submission" date="2018-01" db="EMBL/GenBank/DDBJ databases">
        <title>Genomic Encyclopedia of Type Strains, Phase III (KMG-III): the genomes of soil and plant-associated and newly described type strains.</title>
        <authorList>
            <person name="Whitman W."/>
        </authorList>
    </citation>
    <scope>NUCLEOTIDE SEQUENCE [LARGE SCALE GENOMIC DNA]</scope>
    <source>
        <strain evidence="6 7">1131</strain>
    </source>
</reference>
<evidence type="ECO:0000256" key="1">
    <source>
        <dbReference type="ARBA" id="ARBA00004651"/>
    </source>
</evidence>
<feature type="transmembrane region" description="Helical" evidence="4">
    <location>
        <begin position="12"/>
        <end position="30"/>
    </location>
</feature>
<dbReference type="InterPro" id="IPR045621">
    <property type="entry name" value="BPD_transp_1_N"/>
</dbReference>
<evidence type="ECO:0000256" key="4">
    <source>
        <dbReference type="SAM" id="Phobius"/>
    </source>
</evidence>
<dbReference type="Pfam" id="PF19300">
    <property type="entry name" value="BPD_transp_1_N"/>
    <property type="match status" value="1"/>
</dbReference>
<evidence type="ECO:0000259" key="5">
    <source>
        <dbReference type="Pfam" id="PF19300"/>
    </source>
</evidence>
<dbReference type="EMBL" id="PQFZ01000041">
    <property type="protein sequence ID" value="POR45142.1"/>
    <property type="molecule type" value="Genomic_DNA"/>
</dbReference>
<proteinExistence type="predicted"/>
<dbReference type="AlphaFoldDB" id="A0A2S4LRQ7"/>
<name>A0A2S4LRQ7_9HYPH</name>
<keyword evidence="3" id="KW-1003">Cell membrane</keyword>
<feature type="non-terminal residue" evidence="6">
    <location>
        <position position="83"/>
    </location>
</feature>
<keyword evidence="4" id="KW-0812">Transmembrane</keyword>